<evidence type="ECO:0000313" key="2">
    <source>
        <dbReference type="Proteomes" id="UP001596549"/>
    </source>
</evidence>
<keyword evidence="2" id="KW-1185">Reference proteome</keyword>
<gene>
    <name evidence="1" type="ORF">ACFQPF_18040</name>
</gene>
<accession>A0ABW2NT58</accession>
<dbReference type="EMBL" id="JBHTCP010000052">
    <property type="protein sequence ID" value="MFC7373547.1"/>
    <property type="molecule type" value="Genomic_DNA"/>
</dbReference>
<comment type="caution">
    <text evidence="1">The sequence shown here is derived from an EMBL/GenBank/DDBJ whole genome shotgun (WGS) entry which is preliminary data.</text>
</comment>
<protein>
    <submittedName>
        <fullName evidence="1">Uncharacterized protein</fullName>
    </submittedName>
</protein>
<sequence>MKEVYFKDNFFSRGITEIFNENQDQIGYLDLKSAFTSSVAVCGLDHKTHIEGRFSGFFKGRWIITGQNKVELGRLQQSFSFTKRKFVYETADRGNYTIVSKVFSKEYQILNEKEEEVVCFERVSGFFESRAYKLVNRSELLSTEEWTAVVMGVNMFEKMSNDGGTAAMGGAVT</sequence>
<organism evidence="1 2">
    <name type="scientific">Fictibacillus iocasae</name>
    <dbReference type="NCBI Taxonomy" id="2715437"/>
    <lineage>
        <taxon>Bacteria</taxon>
        <taxon>Bacillati</taxon>
        <taxon>Bacillota</taxon>
        <taxon>Bacilli</taxon>
        <taxon>Bacillales</taxon>
        <taxon>Fictibacillaceae</taxon>
        <taxon>Fictibacillus</taxon>
    </lineage>
</organism>
<dbReference type="RefSeq" id="WP_379751584.1">
    <property type="nucleotide sequence ID" value="NZ_JBHTCP010000052.1"/>
</dbReference>
<proteinExistence type="predicted"/>
<reference evidence="2" key="1">
    <citation type="journal article" date="2019" name="Int. J. Syst. Evol. Microbiol.">
        <title>The Global Catalogue of Microorganisms (GCM) 10K type strain sequencing project: providing services to taxonomists for standard genome sequencing and annotation.</title>
        <authorList>
            <consortium name="The Broad Institute Genomics Platform"/>
            <consortium name="The Broad Institute Genome Sequencing Center for Infectious Disease"/>
            <person name="Wu L."/>
            <person name="Ma J."/>
        </authorList>
    </citation>
    <scope>NUCLEOTIDE SEQUENCE [LARGE SCALE GENOMIC DNA]</scope>
    <source>
        <strain evidence="2">NBRC 106396</strain>
    </source>
</reference>
<evidence type="ECO:0000313" key="1">
    <source>
        <dbReference type="EMBL" id="MFC7373547.1"/>
    </source>
</evidence>
<name>A0ABW2NT58_9BACL</name>
<dbReference type="Proteomes" id="UP001596549">
    <property type="component" value="Unassembled WGS sequence"/>
</dbReference>